<name>A0AAJ0GHV3_9PEZI</name>
<sequence>MLGKARELKWSVAKEIVCDYLWTTLRDVKFSEAIEAEVYNGQSITSNLYLLDDVLRSQLLQDYPRTIIAFVFPSARPCRPTDHNYASYRIPTQPYFTNMATLLPPSDIMPFTEQQTNDGRCHSLNVPAEVRVSIYELLHLPSKANGRASSPNFASHMALSRTCKLFRREVVPAMNGVRTYSASIMTLRKADFQFEGREYSLLKPLEVPALNLNGIRKLTIDIYVDPERLCETQETLYGFVRQLARTRLQHLHVNITHHADDFKLRRDDLCASSVVHQIIDAKVRGDLGAIGQIHADLISHLKRVVIWGGVCDFEGRAALVSRLEEALPDLSADTSRSGYAVFHNALERMRQEQRQSAAI</sequence>
<dbReference type="EMBL" id="JAWDJX010000002">
    <property type="protein sequence ID" value="KAK3057790.1"/>
    <property type="molecule type" value="Genomic_DNA"/>
</dbReference>
<dbReference type="AlphaFoldDB" id="A0AAJ0GHV3"/>
<accession>A0AAJ0GHV3</accession>
<comment type="caution">
    <text evidence="1">The sequence shown here is derived from an EMBL/GenBank/DDBJ whole genome shotgun (WGS) entry which is preliminary data.</text>
</comment>
<evidence type="ECO:0000313" key="1">
    <source>
        <dbReference type="EMBL" id="KAK3057790.1"/>
    </source>
</evidence>
<keyword evidence="2" id="KW-1185">Reference proteome</keyword>
<evidence type="ECO:0000313" key="2">
    <source>
        <dbReference type="Proteomes" id="UP001271007"/>
    </source>
</evidence>
<dbReference type="Proteomes" id="UP001271007">
    <property type="component" value="Unassembled WGS sequence"/>
</dbReference>
<proteinExistence type="predicted"/>
<organism evidence="1 2">
    <name type="scientific">Extremus antarcticus</name>
    <dbReference type="NCBI Taxonomy" id="702011"/>
    <lineage>
        <taxon>Eukaryota</taxon>
        <taxon>Fungi</taxon>
        <taxon>Dikarya</taxon>
        <taxon>Ascomycota</taxon>
        <taxon>Pezizomycotina</taxon>
        <taxon>Dothideomycetes</taxon>
        <taxon>Dothideomycetidae</taxon>
        <taxon>Mycosphaerellales</taxon>
        <taxon>Extremaceae</taxon>
        <taxon>Extremus</taxon>
    </lineage>
</organism>
<protein>
    <submittedName>
        <fullName evidence="1">Uncharacterized protein</fullName>
    </submittedName>
</protein>
<gene>
    <name evidence="1" type="ORF">LTR09_000865</name>
</gene>
<reference evidence="1" key="1">
    <citation type="submission" date="2023-04" db="EMBL/GenBank/DDBJ databases">
        <title>Black Yeasts Isolated from many extreme environments.</title>
        <authorList>
            <person name="Coleine C."/>
            <person name="Stajich J.E."/>
            <person name="Selbmann L."/>
        </authorList>
    </citation>
    <scope>NUCLEOTIDE SEQUENCE</scope>
    <source>
        <strain evidence="1">CCFEE 5312</strain>
    </source>
</reference>